<dbReference type="Proteomes" id="UP000677228">
    <property type="component" value="Unassembled WGS sequence"/>
</dbReference>
<dbReference type="Proteomes" id="UP000682733">
    <property type="component" value="Unassembled WGS sequence"/>
</dbReference>
<feature type="transmembrane region" description="Helical" evidence="5">
    <location>
        <begin position="146"/>
        <end position="168"/>
    </location>
</feature>
<dbReference type="PANTHER" id="PTHR46641">
    <property type="entry name" value="FMRFAMIDE RECEPTOR-RELATED"/>
    <property type="match status" value="1"/>
</dbReference>
<dbReference type="GO" id="GO:0016020">
    <property type="term" value="C:membrane"/>
    <property type="evidence" value="ECO:0007669"/>
    <property type="project" value="UniProtKB-SubCell"/>
</dbReference>
<dbReference type="PRINTS" id="PR00237">
    <property type="entry name" value="GPCRRHODOPSN"/>
</dbReference>
<accession>A0A815SKA1</accession>
<keyword evidence="11" id="KW-1185">Reference proteome</keyword>
<keyword evidence="3 5" id="KW-1133">Transmembrane helix</keyword>
<keyword evidence="2 5" id="KW-0812">Transmembrane</keyword>
<dbReference type="PROSITE" id="PS50262">
    <property type="entry name" value="G_PROTEIN_RECEP_F1_2"/>
    <property type="match status" value="1"/>
</dbReference>
<name>A0A815SKA1_9BILA</name>
<dbReference type="EMBL" id="CAJOBA010041767">
    <property type="protein sequence ID" value="CAF4120470.1"/>
    <property type="molecule type" value="Genomic_DNA"/>
</dbReference>
<feature type="transmembrane region" description="Helical" evidence="5">
    <location>
        <begin position="60"/>
        <end position="82"/>
    </location>
</feature>
<gene>
    <name evidence="8" type="ORF">GPM918_LOCUS36372</name>
    <name evidence="7" type="ORF">OVA965_LOCUS29035</name>
    <name evidence="10" type="ORF">SRO942_LOCUS37105</name>
    <name evidence="9" type="ORF">TMI583_LOCUS29800</name>
</gene>
<sequence>MNNSTVVQTSSDSSYYYVEITETISKIVSPIILILCGIGNSLSFFVLLTRRLRKQKTTCYLAVLCVVEVGTCFTGLLRQFLIDAFKIDIRAMDSFITNPYYLTMSCRIHIYLTYVFLRLSSVLLVIVTIQRYLYVSKKCICVQKRVFIQLFLIITTICLCESHFFIYYEYTLSDTRPKSEQIMECTVNKELYPHYYKFRSEYYGKVSLFLFTLLPFISMIIFNGLLMRTIHRSTIRSQGKKSSKKRNITRMLLTVSIFYTVLTSPASVYTALAPPTIQLLPWYFIHWTLLRLLFYLCHSVNFLLYCVSGSIFRQEFVAMICCRSSSQHRRHTHQQLPKLTFSNTFVRCYSYSKRKIFGQEPTEYFDYLSRSKHNNDENCL</sequence>
<dbReference type="AlphaFoldDB" id="A0A815SKA1"/>
<feature type="transmembrane region" description="Helical" evidence="5">
    <location>
        <begin position="208"/>
        <end position="230"/>
    </location>
</feature>
<proteinExistence type="predicted"/>
<evidence type="ECO:0000259" key="6">
    <source>
        <dbReference type="PROSITE" id="PS50262"/>
    </source>
</evidence>
<evidence type="ECO:0000313" key="11">
    <source>
        <dbReference type="Proteomes" id="UP000663829"/>
    </source>
</evidence>
<dbReference type="InterPro" id="IPR017452">
    <property type="entry name" value="GPCR_Rhodpsn_7TM"/>
</dbReference>
<feature type="transmembrane region" description="Helical" evidence="5">
    <location>
        <begin position="108"/>
        <end position="134"/>
    </location>
</feature>
<evidence type="ECO:0000256" key="2">
    <source>
        <dbReference type="ARBA" id="ARBA00022692"/>
    </source>
</evidence>
<organism evidence="8 11">
    <name type="scientific">Didymodactylos carnosus</name>
    <dbReference type="NCBI Taxonomy" id="1234261"/>
    <lineage>
        <taxon>Eukaryota</taxon>
        <taxon>Metazoa</taxon>
        <taxon>Spiralia</taxon>
        <taxon>Gnathifera</taxon>
        <taxon>Rotifera</taxon>
        <taxon>Eurotatoria</taxon>
        <taxon>Bdelloidea</taxon>
        <taxon>Philodinida</taxon>
        <taxon>Philodinidae</taxon>
        <taxon>Didymodactylos</taxon>
    </lineage>
</organism>
<dbReference type="Gene3D" id="1.20.1070.10">
    <property type="entry name" value="Rhodopsin 7-helix transmembrane proteins"/>
    <property type="match status" value="1"/>
</dbReference>
<dbReference type="SUPFAM" id="SSF81321">
    <property type="entry name" value="Family A G protein-coupled receptor-like"/>
    <property type="match status" value="1"/>
</dbReference>
<dbReference type="InterPro" id="IPR000276">
    <property type="entry name" value="GPCR_Rhodpsn"/>
</dbReference>
<feature type="domain" description="G-protein coupled receptors family 1 profile" evidence="6">
    <location>
        <begin position="39"/>
        <end position="305"/>
    </location>
</feature>
<evidence type="ECO:0000313" key="7">
    <source>
        <dbReference type="EMBL" id="CAF1312173.1"/>
    </source>
</evidence>
<dbReference type="CDD" id="cd14978">
    <property type="entry name" value="7tmA_FMRFamide_R-like"/>
    <property type="match status" value="1"/>
</dbReference>
<reference evidence="8" key="1">
    <citation type="submission" date="2021-02" db="EMBL/GenBank/DDBJ databases">
        <authorList>
            <person name="Nowell W R."/>
        </authorList>
    </citation>
    <scope>NUCLEOTIDE SEQUENCE</scope>
</reference>
<comment type="subcellular location">
    <subcellularLocation>
        <location evidence="1">Membrane</location>
    </subcellularLocation>
</comment>
<evidence type="ECO:0000313" key="8">
    <source>
        <dbReference type="EMBL" id="CAF1493679.1"/>
    </source>
</evidence>
<comment type="caution">
    <text evidence="8">The sequence shown here is derived from an EMBL/GenBank/DDBJ whole genome shotgun (WGS) entry which is preliminary data.</text>
</comment>
<dbReference type="EMBL" id="CAJNOQ010021923">
    <property type="protein sequence ID" value="CAF1493679.1"/>
    <property type="molecule type" value="Genomic_DNA"/>
</dbReference>
<evidence type="ECO:0000313" key="9">
    <source>
        <dbReference type="EMBL" id="CAF4120470.1"/>
    </source>
</evidence>
<evidence type="ECO:0000256" key="1">
    <source>
        <dbReference type="ARBA" id="ARBA00004370"/>
    </source>
</evidence>
<dbReference type="GO" id="GO:0004930">
    <property type="term" value="F:G protein-coupled receptor activity"/>
    <property type="evidence" value="ECO:0007669"/>
    <property type="project" value="InterPro"/>
</dbReference>
<feature type="transmembrane region" description="Helical" evidence="5">
    <location>
        <begin position="27"/>
        <end position="48"/>
    </location>
</feature>
<evidence type="ECO:0000256" key="3">
    <source>
        <dbReference type="ARBA" id="ARBA00022989"/>
    </source>
</evidence>
<dbReference type="OrthoDB" id="9990906at2759"/>
<dbReference type="InterPro" id="IPR052954">
    <property type="entry name" value="GPCR-Ligand_Int"/>
</dbReference>
<dbReference type="EMBL" id="CAJNOK010020179">
    <property type="protein sequence ID" value="CAF1312173.1"/>
    <property type="molecule type" value="Genomic_DNA"/>
</dbReference>
<dbReference type="Proteomes" id="UP000663829">
    <property type="component" value="Unassembled WGS sequence"/>
</dbReference>
<dbReference type="EMBL" id="CAJOBC010087419">
    <property type="protein sequence ID" value="CAF4356427.1"/>
    <property type="molecule type" value="Genomic_DNA"/>
</dbReference>
<keyword evidence="4 5" id="KW-0472">Membrane</keyword>
<evidence type="ECO:0000256" key="4">
    <source>
        <dbReference type="ARBA" id="ARBA00023136"/>
    </source>
</evidence>
<feature type="transmembrane region" description="Helical" evidence="5">
    <location>
        <begin position="251"/>
        <end position="272"/>
    </location>
</feature>
<evidence type="ECO:0000313" key="10">
    <source>
        <dbReference type="EMBL" id="CAF4356427.1"/>
    </source>
</evidence>
<feature type="transmembrane region" description="Helical" evidence="5">
    <location>
        <begin position="284"/>
        <end position="307"/>
    </location>
</feature>
<dbReference type="Proteomes" id="UP000681722">
    <property type="component" value="Unassembled WGS sequence"/>
</dbReference>
<dbReference type="Pfam" id="PF00001">
    <property type="entry name" value="7tm_1"/>
    <property type="match status" value="1"/>
</dbReference>
<dbReference type="PANTHER" id="PTHR46641:SF2">
    <property type="entry name" value="FMRFAMIDE RECEPTOR"/>
    <property type="match status" value="1"/>
</dbReference>
<protein>
    <recommendedName>
        <fullName evidence="6">G-protein coupled receptors family 1 profile domain-containing protein</fullName>
    </recommendedName>
</protein>
<evidence type="ECO:0000256" key="5">
    <source>
        <dbReference type="SAM" id="Phobius"/>
    </source>
</evidence>